<dbReference type="PANTHER" id="PTHR48029:SF1">
    <property type="entry name" value="NUCLEOLAR PROTEIN 8"/>
    <property type="match status" value="1"/>
</dbReference>
<dbReference type="Proteomes" id="UP001327560">
    <property type="component" value="Chromosome 5"/>
</dbReference>
<feature type="domain" description="RRM" evidence="3">
    <location>
        <begin position="258"/>
        <end position="351"/>
    </location>
</feature>
<evidence type="ECO:0000313" key="4">
    <source>
        <dbReference type="EMBL" id="WOL07243.1"/>
    </source>
</evidence>
<evidence type="ECO:0000256" key="1">
    <source>
        <dbReference type="ARBA" id="ARBA00022884"/>
    </source>
</evidence>
<accession>A0AAQ3QFH8</accession>
<gene>
    <name evidence="4" type="ORF">Cni_G15982</name>
</gene>
<dbReference type="EMBL" id="CP136894">
    <property type="protein sequence ID" value="WOL07243.1"/>
    <property type="molecule type" value="Genomic_DNA"/>
</dbReference>
<dbReference type="GO" id="GO:1900871">
    <property type="term" value="P:chloroplast mRNA modification"/>
    <property type="evidence" value="ECO:0007669"/>
    <property type="project" value="TreeGrafter"/>
</dbReference>
<evidence type="ECO:0000256" key="2">
    <source>
        <dbReference type="PROSITE-ProRule" id="PRU00176"/>
    </source>
</evidence>
<dbReference type="Gene3D" id="3.30.70.330">
    <property type="match status" value="1"/>
</dbReference>
<dbReference type="InterPro" id="IPR000504">
    <property type="entry name" value="RRM_dom"/>
</dbReference>
<organism evidence="4 5">
    <name type="scientific">Canna indica</name>
    <name type="common">Indian-shot</name>
    <dbReference type="NCBI Taxonomy" id="4628"/>
    <lineage>
        <taxon>Eukaryota</taxon>
        <taxon>Viridiplantae</taxon>
        <taxon>Streptophyta</taxon>
        <taxon>Embryophyta</taxon>
        <taxon>Tracheophyta</taxon>
        <taxon>Spermatophyta</taxon>
        <taxon>Magnoliopsida</taxon>
        <taxon>Liliopsida</taxon>
        <taxon>Zingiberales</taxon>
        <taxon>Cannaceae</taxon>
        <taxon>Canna</taxon>
    </lineage>
</organism>
<evidence type="ECO:0000313" key="5">
    <source>
        <dbReference type="Proteomes" id="UP001327560"/>
    </source>
</evidence>
<keyword evidence="5" id="KW-1185">Reference proteome</keyword>
<dbReference type="GO" id="GO:0009507">
    <property type="term" value="C:chloroplast"/>
    <property type="evidence" value="ECO:0007669"/>
    <property type="project" value="TreeGrafter"/>
</dbReference>
<dbReference type="PANTHER" id="PTHR48029">
    <property type="entry name" value="NUCLEOLAR PROTEIN 8"/>
    <property type="match status" value="1"/>
</dbReference>
<dbReference type="GO" id="GO:0016554">
    <property type="term" value="P:cytidine to uridine editing"/>
    <property type="evidence" value="ECO:0007669"/>
    <property type="project" value="TreeGrafter"/>
</dbReference>
<dbReference type="GO" id="GO:0003723">
    <property type="term" value="F:RNA binding"/>
    <property type="evidence" value="ECO:0007669"/>
    <property type="project" value="UniProtKB-UniRule"/>
</dbReference>
<dbReference type="Pfam" id="PF00076">
    <property type="entry name" value="RRM_1"/>
    <property type="match status" value="1"/>
</dbReference>
<dbReference type="SMART" id="SM00360">
    <property type="entry name" value="RRM"/>
    <property type="match status" value="1"/>
</dbReference>
<evidence type="ECO:0000259" key="3">
    <source>
        <dbReference type="PROSITE" id="PS50102"/>
    </source>
</evidence>
<dbReference type="PROSITE" id="PS50102">
    <property type="entry name" value="RRM"/>
    <property type="match status" value="1"/>
</dbReference>
<keyword evidence="1 2" id="KW-0694">RNA-binding</keyword>
<reference evidence="4 5" key="1">
    <citation type="submission" date="2023-10" db="EMBL/GenBank/DDBJ databases">
        <title>Chromosome-scale genome assembly provides insights into flower coloration mechanisms of Canna indica.</title>
        <authorList>
            <person name="Li C."/>
        </authorList>
    </citation>
    <scope>NUCLEOTIDE SEQUENCE [LARGE SCALE GENOMIC DNA]</scope>
    <source>
        <tissue evidence="4">Flower</tissue>
    </source>
</reference>
<dbReference type="InterPro" id="IPR012677">
    <property type="entry name" value="Nucleotide-bd_a/b_plait_sf"/>
</dbReference>
<protein>
    <submittedName>
        <fullName evidence="4">Cold-inducible RNA-binding protein isoform X2</fullName>
    </submittedName>
</protein>
<dbReference type="AlphaFoldDB" id="A0AAQ3QFH8"/>
<name>A0AAQ3QFH8_9LILI</name>
<dbReference type="InterPro" id="IPR035979">
    <property type="entry name" value="RBD_domain_sf"/>
</dbReference>
<sequence>MLSQISTAKRSLCSRRRRWLLSGSSFSSTTTSSSSSSIVFRASFIVNTLWIGLSAAVEICHVFFTGITFKVWRIIDFRCLESVIAHNDVVNAVVSATLRFRQARLHRLLQRHRQASTRTRDYSTDLALGTRPSRYGESSISGASSPSLLTMTSSTRLSLPLSDFGKLVFTGSSNGTVKNSLEFEVGICRLSNRPCYREGWRNGDRLSPRRYYCFLLFIAFFPNKKRPFADLLPIHVASIFSDLIPIGRDPGAEQRPLLSVLLPSLHPQERRPSFHQALCLSFRTTEEKLRNAFENFGQLVEVNLVMDRIANRPRGFAFLRYATEEESQKAIEGMHGKFLDGRVIFVEVAKLRSVLLQAVDRITAGVHNATLQFSDETRRRLAAQRKHTQTYTQYSKINAQVIIVIRNLIAVKDSSSFVFSFSSSQTHASPPSE</sequence>
<proteinExistence type="predicted"/>
<dbReference type="SUPFAM" id="SSF54928">
    <property type="entry name" value="RNA-binding domain, RBD"/>
    <property type="match status" value="1"/>
</dbReference>